<protein>
    <submittedName>
        <fullName evidence="1">Uncharacterized protein</fullName>
    </submittedName>
</protein>
<accession>A0A6M3JIG0</accession>
<proteinExistence type="predicted"/>
<sequence>MKIYKPKALIDGYKLGTEYKGKLYVAVPQRKVNEGYYVAFGNEIIATKGKEPDVRLRFTDKYGRGAYWLYYYEWLPAKLTIGVKIS</sequence>
<gene>
    <name evidence="1" type="ORF">MM415A04515_0012</name>
</gene>
<dbReference type="EMBL" id="MT141713">
    <property type="protein sequence ID" value="QJA69530.1"/>
    <property type="molecule type" value="Genomic_DNA"/>
</dbReference>
<dbReference type="AlphaFoldDB" id="A0A6M3JIG0"/>
<organism evidence="1">
    <name type="scientific">viral metagenome</name>
    <dbReference type="NCBI Taxonomy" id="1070528"/>
    <lineage>
        <taxon>unclassified sequences</taxon>
        <taxon>metagenomes</taxon>
        <taxon>organismal metagenomes</taxon>
    </lineage>
</organism>
<reference evidence="1" key="1">
    <citation type="submission" date="2020-03" db="EMBL/GenBank/DDBJ databases">
        <title>The deep terrestrial virosphere.</title>
        <authorList>
            <person name="Holmfeldt K."/>
            <person name="Nilsson E."/>
            <person name="Simone D."/>
            <person name="Lopez-Fernandez M."/>
            <person name="Wu X."/>
            <person name="de Brujin I."/>
            <person name="Lundin D."/>
            <person name="Andersson A."/>
            <person name="Bertilsson S."/>
            <person name="Dopson M."/>
        </authorList>
    </citation>
    <scope>NUCLEOTIDE SEQUENCE</scope>
    <source>
        <strain evidence="1">MM415A04515</strain>
    </source>
</reference>
<name>A0A6M3JIG0_9ZZZZ</name>
<evidence type="ECO:0000313" key="1">
    <source>
        <dbReference type="EMBL" id="QJA69530.1"/>
    </source>
</evidence>